<dbReference type="SMART" id="SM00327">
    <property type="entry name" value="VWA"/>
    <property type="match status" value="1"/>
</dbReference>
<keyword evidence="2" id="KW-0472">Membrane</keyword>
<reference evidence="6" key="1">
    <citation type="submission" date="2017-02" db="UniProtKB">
        <authorList>
            <consortium name="WormBaseParasite"/>
        </authorList>
    </citation>
    <scope>IDENTIFICATION</scope>
</reference>
<dbReference type="InterPro" id="IPR002035">
    <property type="entry name" value="VWF_A"/>
</dbReference>
<feature type="transmembrane region" description="Helical" evidence="2">
    <location>
        <begin position="129"/>
        <end position="150"/>
    </location>
</feature>
<dbReference type="PROSITE" id="PS50234">
    <property type="entry name" value="VWFA"/>
    <property type="match status" value="1"/>
</dbReference>
<dbReference type="SUPFAM" id="SSF53300">
    <property type="entry name" value="vWA-like"/>
    <property type="match status" value="1"/>
</dbReference>
<organism evidence="6">
    <name type="scientific">Enterobius vermicularis</name>
    <name type="common">Human pinworm</name>
    <dbReference type="NCBI Taxonomy" id="51028"/>
    <lineage>
        <taxon>Eukaryota</taxon>
        <taxon>Metazoa</taxon>
        <taxon>Ecdysozoa</taxon>
        <taxon>Nematoda</taxon>
        <taxon>Chromadorea</taxon>
        <taxon>Rhabditida</taxon>
        <taxon>Spirurina</taxon>
        <taxon>Oxyuridomorpha</taxon>
        <taxon>Oxyuroidea</taxon>
        <taxon>Oxyuridae</taxon>
        <taxon>Enterobius</taxon>
    </lineage>
</organism>
<dbReference type="PANTHER" id="PTHR22588:SF14">
    <property type="entry name" value="VWFA DOMAIN-CONTAINING PROTEIN"/>
    <property type="match status" value="1"/>
</dbReference>
<keyword evidence="2" id="KW-1133">Transmembrane helix</keyword>
<name>A0A0N4VIH0_ENTVE</name>
<evidence type="ECO:0000313" key="5">
    <source>
        <dbReference type="Proteomes" id="UP000274131"/>
    </source>
</evidence>
<dbReference type="WBParaSite" id="EVEC_0001062301-mRNA-1">
    <property type="protein sequence ID" value="EVEC_0001062301-mRNA-1"/>
    <property type="gene ID" value="EVEC_0001062301"/>
</dbReference>
<evidence type="ECO:0000259" key="3">
    <source>
        <dbReference type="PROSITE" id="PS50234"/>
    </source>
</evidence>
<dbReference type="Proteomes" id="UP000274131">
    <property type="component" value="Unassembled WGS sequence"/>
</dbReference>
<sequence>DSEANKFNKRETDTEEEPGDENNFGTESCDDEDVSEPDSVTRPQKNNLTVGHPALSLPPVDIMILIDCSSSIGISSFQKESICNFLKDVDIAPGRSRVAVVIFANEPIVYFGFDKYYSYKSIARKIRNISYIGGPTFLAKALLFASGILYQEQNMKNGKRRKHKFMPTPRHDRLQVLVVVSDGYSEDNYEKVSYILYEKLNVKTASVVMRTYNKDKLLPITRFKGAIFLMNEIEGLSMWLWRQQRIWNENYADYIEKEKLYMAESGKHEP</sequence>
<dbReference type="OrthoDB" id="10256829at2759"/>
<proteinExistence type="predicted"/>
<evidence type="ECO:0000256" key="2">
    <source>
        <dbReference type="SAM" id="Phobius"/>
    </source>
</evidence>
<dbReference type="PANTHER" id="PTHR22588">
    <property type="entry name" value="VWFA DOMAIN-CONTAINING PROTEIN"/>
    <property type="match status" value="1"/>
</dbReference>
<feature type="region of interest" description="Disordered" evidence="1">
    <location>
        <begin position="1"/>
        <end position="48"/>
    </location>
</feature>
<reference evidence="4 5" key="2">
    <citation type="submission" date="2018-10" db="EMBL/GenBank/DDBJ databases">
        <authorList>
            <consortium name="Pathogen Informatics"/>
        </authorList>
    </citation>
    <scope>NUCLEOTIDE SEQUENCE [LARGE SCALE GENOMIC DNA]</scope>
</reference>
<evidence type="ECO:0000256" key="1">
    <source>
        <dbReference type="SAM" id="MobiDB-lite"/>
    </source>
</evidence>
<protein>
    <submittedName>
        <fullName evidence="6">VWFA domain-containing protein</fullName>
    </submittedName>
</protein>
<dbReference type="EMBL" id="UXUI01010424">
    <property type="protein sequence ID" value="VDD95215.1"/>
    <property type="molecule type" value="Genomic_DNA"/>
</dbReference>
<dbReference type="InterPro" id="IPR036465">
    <property type="entry name" value="vWFA_dom_sf"/>
</dbReference>
<keyword evidence="2" id="KW-0812">Transmembrane</keyword>
<dbReference type="STRING" id="51028.A0A0N4VIH0"/>
<dbReference type="PRINTS" id="PR00453">
    <property type="entry name" value="VWFADOMAIN"/>
</dbReference>
<evidence type="ECO:0000313" key="6">
    <source>
        <dbReference type="WBParaSite" id="EVEC_0001062301-mRNA-1"/>
    </source>
</evidence>
<dbReference type="InterPro" id="IPR052229">
    <property type="entry name" value="Collagen-VI/PIF"/>
</dbReference>
<dbReference type="Pfam" id="PF00092">
    <property type="entry name" value="VWA"/>
    <property type="match status" value="1"/>
</dbReference>
<evidence type="ECO:0000313" key="4">
    <source>
        <dbReference type="EMBL" id="VDD95215.1"/>
    </source>
</evidence>
<feature type="domain" description="VWFA" evidence="3">
    <location>
        <begin position="61"/>
        <end position="246"/>
    </location>
</feature>
<keyword evidence="5" id="KW-1185">Reference proteome</keyword>
<dbReference type="Gene3D" id="3.40.50.410">
    <property type="entry name" value="von Willebrand factor, type A domain"/>
    <property type="match status" value="1"/>
</dbReference>
<feature type="compositionally biased region" description="Basic and acidic residues" evidence="1">
    <location>
        <begin position="1"/>
        <end position="12"/>
    </location>
</feature>
<dbReference type="AlphaFoldDB" id="A0A0N4VIH0"/>
<accession>A0A0N4VIH0</accession>
<gene>
    <name evidence="4" type="ORF">EVEC_LOCUS9966</name>
</gene>